<keyword evidence="2" id="KW-1185">Reference proteome</keyword>
<organism evidence="1 2">
    <name type="scientific">Nepenthes gracilis</name>
    <name type="common">Slender pitcher plant</name>
    <dbReference type="NCBI Taxonomy" id="150966"/>
    <lineage>
        <taxon>Eukaryota</taxon>
        <taxon>Viridiplantae</taxon>
        <taxon>Streptophyta</taxon>
        <taxon>Embryophyta</taxon>
        <taxon>Tracheophyta</taxon>
        <taxon>Spermatophyta</taxon>
        <taxon>Magnoliopsida</taxon>
        <taxon>eudicotyledons</taxon>
        <taxon>Gunneridae</taxon>
        <taxon>Pentapetalae</taxon>
        <taxon>Caryophyllales</taxon>
        <taxon>Nepenthaceae</taxon>
        <taxon>Nepenthes</taxon>
    </lineage>
</organism>
<name>A0AAD3XEK5_NEPGR</name>
<dbReference type="Proteomes" id="UP001279734">
    <property type="component" value="Unassembled WGS sequence"/>
</dbReference>
<reference evidence="1" key="1">
    <citation type="submission" date="2023-05" db="EMBL/GenBank/DDBJ databases">
        <title>Nepenthes gracilis genome sequencing.</title>
        <authorList>
            <person name="Fukushima K."/>
        </authorList>
    </citation>
    <scope>NUCLEOTIDE SEQUENCE</scope>
    <source>
        <strain evidence="1">SING2019-196</strain>
    </source>
</reference>
<dbReference type="EMBL" id="BSYO01000003">
    <property type="protein sequence ID" value="GMH02157.1"/>
    <property type="molecule type" value="Genomic_DNA"/>
</dbReference>
<gene>
    <name evidence="1" type="ORF">Nepgr_003996</name>
</gene>
<dbReference type="AlphaFoldDB" id="A0AAD3XEK5"/>
<proteinExistence type="predicted"/>
<comment type="caution">
    <text evidence="1">The sequence shown here is derived from an EMBL/GenBank/DDBJ whole genome shotgun (WGS) entry which is preliminary data.</text>
</comment>
<evidence type="ECO:0000313" key="1">
    <source>
        <dbReference type="EMBL" id="GMH02157.1"/>
    </source>
</evidence>
<protein>
    <submittedName>
        <fullName evidence="1">Uncharacterized protein</fullName>
    </submittedName>
</protein>
<accession>A0AAD3XEK5</accession>
<sequence length="77" mass="8319">MTYVDSGALNGRSEDSDVPCVPRTLAAGFRLRSGFFIWSALPSYDLEFFLSDAELAGVQLVCSWSEAGGSAYFATLK</sequence>
<evidence type="ECO:0000313" key="2">
    <source>
        <dbReference type="Proteomes" id="UP001279734"/>
    </source>
</evidence>